<feature type="domain" description="Cytochrome c" evidence="7">
    <location>
        <begin position="1095"/>
        <end position="1232"/>
    </location>
</feature>
<keyword evidence="3 4" id="KW-0408">Iron</keyword>
<dbReference type="InterPro" id="IPR011042">
    <property type="entry name" value="6-blade_b-propeller_TolB-like"/>
</dbReference>
<dbReference type="InterPro" id="IPR013427">
    <property type="entry name" value="Haem-bd_dom_put"/>
</dbReference>
<evidence type="ECO:0000256" key="6">
    <source>
        <dbReference type="SAM" id="SignalP"/>
    </source>
</evidence>
<feature type="signal peptide" evidence="6">
    <location>
        <begin position="1"/>
        <end position="20"/>
    </location>
</feature>
<keyword evidence="2 4" id="KW-0479">Metal-binding</keyword>
<dbReference type="Gene3D" id="2.60.120.560">
    <property type="entry name" value="Exo-inulinase, domain 1"/>
    <property type="match status" value="1"/>
</dbReference>
<feature type="region of interest" description="Disordered" evidence="5">
    <location>
        <begin position="526"/>
        <end position="546"/>
    </location>
</feature>
<dbReference type="Gene3D" id="1.10.760.10">
    <property type="entry name" value="Cytochrome c-like domain"/>
    <property type="match status" value="1"/>
</dbReference>
<organism evidence="8 9">
    <name type="scientific">Roseiconus lacunae</name>
    <dbReference type="NCBI Taxonomy" id="2605694"/>
    <lineage>
        <taxon>Bacteria</taxon>
        <taxon>Pseudomonadati</taxon>
        <taxon>Planctomycetota</taxon>
        <taxon>Planctomycetia</taxon>
        <taxon>Pirellulales</taxon>
        <taxon>Pirellulaceae</taxon>
        <taxon>Roseiconus</taxon>
    </lineage>
</organism>
<dbReference type="SUPFAM" id="SSF46626">
    <property type="entry name" value="Cytochrome c"/>
    <property type="match status" value="1"/>
</dbReference>
<dbReference type="SUPFAM" id="SSF49785">
    <property type="entry name" value="Galactose-binding domain-like"/>
    <property type="match status" value="1"/>
</dbReference>
<dbReference type="SUPFAM" id="SSF50952">
    <property type="entry name" value="Soluble quinoprotein glucose dehydrogenase"/>
    <property type="match status" value="1"/>
</dbReference>
<gene>
    <name evidence="8" type="ORF">QTN89_26615</name>
</gene>
<dbReference type="InterPro" id="IPR011041">
    <property type="entry name" value="Quinoprot_gluc/sorb_DH_b-prop"/>
</dbReference>
<dbReference type="NCBIfam" id="TIGR02603">
    <property type="entry name" value="CxxCH_TIGR02603"/>
    <property type="match status" value="1"/>
</dbReference>
<dbReference type="Gene3D" id="2.60.120.260">
    <property type="entry name" value="Galactose-binding domain-like"/>
    <property type="match status" value="1"/>
</dbReference>
<dbReference type="PANTHER" id="PTHR33546:SF1">
    <property type="entry name" value="LARGE, MULTIFUNCTIONAL SECRETED PROTEIN"/>
    <property type="match status" value="1"/>
</dbReference>
<feature type="chain" id="PRO_5046430658" evidence="6">
    <location>
        <begin position="21"/>
        <end position="1240"/>
    </location>
</feature>
<dbReference type="PANTHER" id="PTHR33546">
    <property type="entry name" value="LARGE, MULTIFUNCTIONAL SECRETED PROTEIN-RELATED"/>
    <property type="match status" value="1"/>
</dbReference>
<dbReference type="Proteomes" id="UP001239462">
    <property type="component" value="Unassembled WGS sequence"/>
</dbReference>
<evidence type="ECO:0000256" key="4">
    <source>
        <dbReference type="PROSITE-ProRule" id="PRU00433"/>
    </source>
</evidence>
<evidence type="ECO:0000256" key="3">
    <source>
        <dbReference type="ARBA" id="ARBA00023004"/>
    </source>
</evidence>
<dbReference type="Gene3D" id="2.120.10.30">
    <property type="entry name" value="TolB, C-terminal domain"/>
    <property type="match status" value="1"/>
</dbReference>
<protein>
    <submittedName>
        <fullName evidence="8">DUF1080 domain-containing protein</fullName>
    </submittedName>
</protein>
<reference evidence="8 9" key="1">
    <citation type="submission" date="2023-06" db="EMBL/GenBank/DDBJ databases">
        <title>Roseiconus lacunae JC819 isolated from Gulf of Mannar region, Tamil Nadu.</title>
        <authorList>
            <person name="Pk S."/>
            <person name="Ch S."/>
            <person name="Ch V.R."/>
        </authorList>
    </citation>
    <scope>NUCLEOTIDE SEQUENCE [LARGE SCALE GENOMIC DNA]</scope>
    <source>
        <strain evidence="8 9">JC819</strain>
    </source>
</reference>
<comment type="caution">
    <text evidence="8">The sequence shown here is derived from an EMBL/GenBank/DDBJ whole genome shotgun (WGS) entry which is preliminary data.</text>
</comment>
<evidence type="ECO:0000256" key="2">
    <source>
        <dbReference type="ARBA" id="ARBA00022723"/>
    </source>
</evidence>
<evidence type="ECO:0000256" key="1">
    <source>
        <dbReference type="ARBA" id="ARBA00022617"/>
    </source>
</evidence>
<keyword evidence="1 4" id="KW-0349">Heme</keyword>
<keyword evidence="6" id="KW-0732">Signal</keyword>
<evidence type="ECO:0000313" key="9">
    <source>
        <dbReference type="Proteomes" id="UP001239462"/>
    </source>
</evidence>
<accession>A0ABT7PRH6</accession>
<dbReference type="InterPro" id="IPR036909">
    <property type="entry name" value="Cyt_c-like_dom_sf"/>
</dbReference>
<dbReference type="InterPro" id="IPR009056">
    <property type="entry name" value="Cyt_c-like_dom"/>
</dbReference>
<dbReference type="InterPro" id="IPR008979">
    <property type="entry name" value="Galactose-bd-like_sf"/>
</dbReference>
<dbReference type="EMBL" id="JASZZN010000030">
    <property type="protein sequence ID" value="MDM4019055.1"/>
    <property type="molecule type" value="Genomic_DNA"/>
</dbReference>
<dbReference type="RefSeq" id="WP_289167098.1">
    <property type="nucleotide sequence ID" value="NZ_JASZZN010000030.1"/>
</dbReference>
<dbReference type="Pfam" id="PF06439">
    <property type="entry name" value="3keto-disac_hyd"/>
    <property type="match status" value="1"/>
</dbReference>
<evidence type="ECO:0000313" key="8">
    <source>
        <dbReference type="EMBL" id="MDM4019055.1"/>
    </source>
</evidence>
<evidence type="ECO:0000259" key="7">
    <source>
        <dbReference type="PROSITE" id="PS51007"/>
    </source>
</evidence>
<keyword evidence="9" id="KW-1185">Reference proteome</keyword>
<dbReference type="Pfam" id="PF00034">
    <property type="entry name" value="Cytochrom_C"/>
    <property type="match status" value="1"/>
</dbReference>
<sequence>MIRRILLLALPLLTAVVGSADEPRYSILFNGKDLSNWKGDSELWSVESGVIVGQTTDEAPIPANTFLIWQGGEVGDFELKCLVRFEGNNSGVQYRSELVAPGSLALRGYQADLHPRLDYMGMMYGEKTGRGIIAQGGNRIVIGGDETKSASALSPLKNVDTAAWNELRIVAVGNRMIHQINGVTTVDVTDNHPDARQKGLLGLQLHRGPAMKVEFRSLLYRPLDQAEGQSLIDTVVKATDSTINQSGDDAETASEPSVWLKKNPKPNWIWAARPKDGHKVAFRKSFAIEGSIEKADLYVSCDNKMQLWINGKRIASSDNWERPLFRSVKDELREGQNTIAIEGENAGGIAALVASLRVQTTSDVSFIDTDASWKISESPAKDWHQESFDDSQWIVANSVGELGRQPWGLPGVAGGSSGSRLIDPNGIFAPPGFVVEQVYQVPRDQGSWVSLATDPQGRLYACDQGGQGLFRLTLRDGQTPLVESISDGPIADLSGAQGLHWAFDSLWFHRNGGHLYRLSDTDGDGKLDASEQYPGGTGGGEHGNHAILTTPDGKSLFVVGGNHAPIAEGSESRVPTWYEGLLLPRMWDSGGHARGLKAPGGWVTRLDIDKKTQTIQTIGFRNEYDIALNRHDDLFTFDADMEWDLGLPWYRPTRICLVASGADYGWRSGSGKWPAYYEDSLPSVVDIGPGSPTGVVSGLSTAFPTQYRDAIFAADWTFGTMYAIHLKPHGAGYTAEAEPFVFGNPLPLTDVTIGGDGAMYFAIGGRGTDSGVYRVRYVGDQSTAPPSQVDPSSQQARALRSQLEAFHGQENKAAIEAAWPHLSSKDRFLRHAARVAIESQPTEQWASRVAGESNRQARITATVALARVGTDAHREEAIAGLLDLQPKSLDEGETLGLLRAYSLIFQLLGQPNEAESAAVVAQIDPLLPADSDDVNTELIRVLTYLRSESVVPKAMKLIVNRRPTEPPAWAELATRNARYGGPINRLIENTPPMAEIGFAFQLRQMRNGWTLDLRRQYFTFLNEAAKASGGASYTGYLTRLRDEALATCSDQERQALGDITGENFDPKPDFPITEPEGPGQKWTVDAALATLRGAKNFERGRSLYFSAKCASCHRLRGLGGAIGPDLTSIPNKFDERYLVEAIVHPSKHISDQYGSSRVLTDEGNVYTGLVIEQDNGDLLVYPIEPDAKPIEVEADTVEVIEPSKVSQMPEALLDRLNADEVRDLLTYLMSAGNKNDRRYR</sequence>
<dbReference type="PROSITE" id="PS51007">
    <property type="entry name" value="CYTC"/>
    <property type="match status" value="1"/>
</dbReference>
<proteinExistence type="predicted"/>
<dbReference type="InterPro" id="IPR010496">
    <property type="entry name" value="AL/BT2_dom"/>
</dbReference>
<evidence type="ECO:0000256" key="5">
    <source>
        <dbReference type="SAM" id="MobiDB-lite"/>
    </source>
</evidence>
<name>A0ABT7PRH6_9BACT</name>